<evidence type="ECO:0000313" key="2">
    <source>
        <dbReference type="Proteomes" id="UP000256650"/>
    </source>
</evidence>
<proteinExistence type="predicted"/>
<keyword evidence="2" id="KW-1185">Reference proteome</keyword>
<dbReference type="EMBL" id="NXLS01000001">
    <property type="protein sequence ID" value="RDU64531.1"/>
    <property type="molecule type" value="Genomic_DNA"/>
</dbReference>
<name>A0A3D8IIY8_9HELI</name>
<dbReference type="InterPro" id="IPR021353">
    <property type="entry name" value="DUF2972"/>
</dbReference>
<reference evidence="1 2" key="1">
    <citation type="submission" date="2018-04" db="EMBL/GenBank/DDBJ databases">
        <title>Novel Campyloabacter and Helicobacter Species and Strains.</title>
        <authorList>
            <person name="Mannion A.J."/>
            <person name="Shen Z."/>
            <person name="Fox J.G."/>
        </authorList>
    </citation>
    <scope>NUCLEOTIDE SEQUENCE [LARGE SCALE GENOMIC DNA]</scope>
    <source>
        <strain evidence="1 2">MIT 99-5101</strain>
    </source>
</reference>
<dbReference type="Proteomes" id="UP000256650">
    <property type="component" value="Unassembled WGS sequence"/>
</dbReference>
<dbReference type="AlphaFoldDB" id="A0A3D8IIY8"/>
<evidence type="ECO:0000313" key="1">
    <source>
        <dbReference type="EMBL" id="RDU64531.1"/>
    </source>
</evidence>
<dbReference type="OrthoDB" id="5329998at2"/>
<protein>
    <recommendedName>
        <fullName evidence="3">DUF2972 domain-containing protein</fullName>
    </recommendedName>
</protein>
<gene>
    <name evidence="1" type="ORF">CQA43_01680</name>
</gene>
<accession>A0A3D8IIY8</accession>
<comment type="caution">
    <text evidence="1">The sequence shown here is derived from an EMBL/GenBank/DDBJ whole genome shotgun (WGS) entry which is preliminary data.</text>
</comment>
<dbReference type="RefSeq" id="WP_115550866.1">
    <property type="nucleotide sequence ID" value="NZ_CAOOIB010000017.1"/>
</dbReference>
<dbReference type="GeneID" id="82534998"/>
<evidence type="ECO:0008006" key="3">
    <source>
        <dbReference type="Google" id="ProtNLM"/>
    </source>
</evidence>
<organism evidence="1 2">
    <name type="scientific">Helicobacter ganmani</name>
    <dbReference type="NCBI Taxonomy" id="60246"/>
    <lineage>
        <taxon>Bacteria</taxon>
        <taxon>Pseudomonadati</taxon>
        <taxon>Campylobacterota</taxon>
        <taxon>Epsilonproteobacteria</taxon>
        <taxon>Campylobacterales</taxon>
        <taxon>Helicobacteraceae</taxon>
        <taxon>Helicobacter</taxon>
    </lineage>
</organism>
<sequence>MSIGSKIYKRFGLKFALAYRIRKTKRKILREVWIQKILMFYGILKLQRDFEAFKIYQTLREQNTLIVNPKNLQFIISHYDIILQWLNSKEFKEQYIKTNHPYPPLLNPKRLNVKESHFKDFIVSTSDCFDLDLCSKGKFADTESRNDESQSKSIDSIQPYPTLSYESIPAELAWDLNLPLVRGYNGIWLYNSCSGGEATEKFFSYCSGVEFCTICWKFKEYKNAYIYLYQNYLEGKNIIFSFNAWQSGAEKFANLLDKKVPLFSIARDYISRLKTGVNHILGTEPITNRFKFFSLEDKILFPQIYYRGVYKNKPDINIIQKENFSLQWGDFGGLKLKLEWLKNAISKIYFISIDEISGERAFYTFVDLSKKLNFNVSQNSKAFGGKVNRYEGLLMLPCILKVNIKDISKISIEILITTHQLHPNQDEKLIDIMNLINIKIPQENLVLYVKQEEFEVLTNNKVLLQSIQEYFERYFMALKNYIKSVQENLFGEQDILNYFKSNPKLALEFKRKIRGDIEIIKANRPDIVESWKYYQEFERMCEEMDK</sequence>
<dbReference type="Pfam" id="PF11186">
    <property type="entry name" value="DUF2972"/>
    <property type="match status" value="1"/>
</dbReference>